<comment type="caution">
    <text evidence="2">The sequence shown here is derived from an EMBL/GenBank/DDBJ whole genome shotgun (WGS) entry which is preliminary data.</text>
</comment>
<evidence type="ECO:0000256" key="1">
    <source>
        <dbReference type="SAM" id="MobiDB-lite"/>
    </source>
</evidence>
<sequence length="86" mass="9366">MSLNKGGVKSSTVADAVTNLEETSVQRKPIERTAVSFSSYEPEILSEKTPGENVDPPGEVKKKMELKIGETSEKDAIDELVQICRA</sequence>
<evidence type="ECO:0000313" key="2">
    <source>
        <dbReference type="EMBL" id="EJK48152.1"/>
    </source>
</evidence>
<protein>
    <submittedName>
        <fullName evidence="2">Uncharacterized protein</fullName>
    </submittedName>
</protein>
<evidence type="ECO:0000313" key="3">
    <source>
        <dbReference type="Proteomes" id="UP000266841"/>
    </source>
</evidence>
<feature type="region of interest" description="Disordered" evidence="1">
    <location>
        <begin position="1"/>
        <end position="59"/>
    </location>
</feature>
<organism evidence="2 3">
    <name type="scientific">Thalassiosira oceanica</name>
    <name type="common">Marine diatom</name>
    <dbReference type="NCBI Taxonomy" id="159749"/>
    <lineage>
        <taxon>Eukaryota</taxon>
        <taxon>Sar</taxon>
        <taxon>Stramenopiles</taxon>
        <taxon>Ochrophyta</taxon>
        <taxon>Bacillariophyta</taxon>
        <taxon>Coscinodiscophyceae</taxon>
        <taxon>Thalassiosirophycidae</taxon>
        <taxon>Thalassiosirales</taxon>
        <taxon>Thalassiosiraceae</taxon>
        <taxon>Thalassiosira</taxon>
    </lineage>
</organism>
<keyword evidence="3" id="KW-1185">Reference proteome</keyword>
<dbReference type="EMBL" id="AGNL01046213">
    <property type="protein sequence ID" value="EJK48152.1"/>
    <property type="molecule type" value="Genomic_DNA"/>
</dbReference>
<reference evidence="2 3" key="1">
    <citation type="journal article" date="2012" name="Genome Biol.">
        <title>Genome and low-iron response of an oceanic diatom adapted to chronic iron limitation.</title>
        <authorList>
            <person name="Lommer M."/>
            <person name="Specht M."/>
            <person name="Roy A.S."/>
            <person name="Kraemer L."/>
            <person name="Andreson R."/>
            <person name="Gutowska M.A."/>
            <person name="Wolf J."/>
            <person name="Bergner S.V."/>
            <person name="Schilhabel M.B."/>
            <person name="Klostermeier U.C."/>
            <person name="Beiko R.G."/>
            <person name="Rosenstiel P."/>
            <person name="Hippler M."/>
            <person name="Laroche J."/>
        </authorList>
    </citation>
    <scope>NUCLEOTIDE SEQUENCE [LARGE SCALE GENOMIC DNA]</scope>
    <source>
        <strain evidence="2 3">CCMP1005</strain>
    </source>
</reference>
<feature type="compositionally biased region" description="Polar residues" evidence="1">
    <location>
        <begin position="1"/>
        <end position="13"/>
    </location>
</feature>
<gene>
    <name evidence="2" type="ORF">THAOC_33079</name>
</gene>
<dbReference type="AlphaFoldDB" id="K0RN31"/>
<accession>K0RN31</accession>
<proteinExistence type="predicted"/>
<dbReference type="Proteomes" id="UP000266841">
    <property type="component" value="Unassembled WGS sequence"/>
</dbReference>
<name>K0RN31_THAOC</name>